<dbReference type="OrthoDB" id="9909359at2759"/>
<sequence>MEKAQEFYERLIGPEEQSSKDELETNSQEDRDLQKSRDESLGNRGNTQPQQEREEEERKILSINKNGLNSMTKRRKILAKLIKQNADIVCLQETRIKKSDEKYLECPKLGKLYTAPADSGKKKGIVVYVKDDIKVDLIILDPDGRTLILQIWINSISIILVVIYAPNGDQKEFFKHLYEKIVGLEKRNICILGDFNAIVDYQKDHSGGRNTKKKRQLPKICMEMMMELNLIDIWRRLNPDKKQFTFYSNPHQIWTRIEMIWMNGEVANELKGTEILPNEWADHNPIQILWKGSKKPKKRWTLNTQLIREKAYTNRN</sequence>
<evidence type="ECO:0000256" key="9">
    <source>
        <dbReference type="PIRSR" id="PIRSR604808-1"/>
    </source>
</evidence>
<feature type="region of interest" description="Disordered" evidence="12">
    <location>
        <begin position="1"/>
        <end position="58"/>
    </location>
</feature>
<comment type="catalytic activity">
    <reaction evidence="1">
        <text>Exonucleolytic cleavage in the 3'- to 5'-direction to yield nucleoside 5'-phosphates.</text>
        <dbReference type="EC" id="3.1.11.2"/>
    </reaction>
</comment>
<evidence type="ECO:0000256" key="5">
    <source>
        <dbReference type="ARBA" id="ARBA00022763"/>
    </source>
</evidence>
<dbReference type="OMA" id="QIWINSI"/>
<feature type="compositionally biased region" description="Basic and acidic residues" evidence="12">
    <location>
        <begin position="1"/>
        <end position="41"/>
    </location>
</feature>
<evidence type="ECO:0000256" key="6">
    <source>
        <dbReference type="ARBA" id="ARBA00022801"/>
    </source>
</evidence>
<keyword evidence="6" id="KW-0378">Hydrolase</keyword>
<dbReference type="GeneTree" id="ENSGT00960000189322"/>
<feature type="active site" evidence="9">
    <location>
        <position position="164"/>
    </location>
</feature>
<proteinExistence type="inferred from homology"/>
<evidence type="ECO:0000259" key="13">
    <source>
        <dbReference type="Pfam" id="PF03372"/>
    </source>
</evidence>
<evidence type="ECO:0000313" key="14">
    <source>
        <dbReference type="Ensembl" id="ENSNNAP00000019000.1"/>
    </source>
</evidence>
<keyword evidence="5" id="KW-0227">DNA damage</keyword>
<evidence type="ECO:0000256" key="4">
    <source>
        <dbReference type="ARBA" id="ARBA00022723"/>
    </source>
</evidence>
<dbReference type="CDD" id="cd09076">
    <property type="entry name" value="L1-EN"/>
    <property type="match status" value="1"/>
</dbReference>
<evidence type="ECO:0000313" key="15">
    <source>
        <dbReference type="Proteomes" id="UP000694559"/>
    </source>
</evidence>
<reference evidence="14" key="2">
    <citation type="submission" date="2025-09" db="UniProtKB">
        <authorList>
            <consortium name="Ensembl"/>
        </authorList>
    </citation>
    <scope>IDENTIFICATION</scope>
</reference>
<feature type="binding site" evidence="10">
    <location>
        <position position="64"/>
    </location>
    <ligand>
        <name>Mg(2+)</name>
        <dbReference type="ChEBI" id="CHEBI:18420"/>
        <label>1</label>
    </ligand>
</feature>
<keyword evidence="10" id="KW-0464">Manganese</keyword>
<accession>A0A8C7E2H6</accession>
<dbReference type="GO" id="GO:0046872">
    <property type="term" value="F:metal ion binding"/>
    <property type="evidence" value="ECO:0007669"/>
    <property type="project" value="UniProtKB-KW"/>
</dbReference>
<dbReference type="EC" id="3.1.11.2" evidence="3"/>
<feature type="site" description="Important for catalytic activity" evidence="11">
    <location>
        <position position="283"/>
    </location>
</feature>
<keyword evidence="4 10" id="KW-0479">Metal-binding</keyword>
<evidence type="ECO:0000256" key="7">
    <source>
        <dbReference type="ARBA" id="ARBA00022842"/>
    </source>
</evidence>
<dbReference type="GO" id="GO:0008081">
    <property type="term" value="F:phosphoric diester hydrolase activity"/>
    <property type="evidence" value="ECO:0007669"/>
    <property type="project" value="TreeGrafter"/>
</dbReference>
<evidence type="ECO:0000256" key="10">
    <source>
        <dbReference type="PIRSR" id="PIRSR604808-2"/>
    </source>
</evidence>
<feature type="binding site" evidence="10">
    <location>
        <position position="194"/>
    </location>
    <ligand>
        <name>Mg(2+)</name>
        <dbReference type="ChEBI" id="CHEBI:18420"/>
        <label>1</label>
    </ligand>
</feature>
<dbReference type="InterPro" id="IPR005135">
    <property type="entry name" value="Endo/exonuclease/phosphatase"/>
</dbReference>
<dbReference type="Proteomes" id="UP000694559">
    <property type="component" value="Unplaced"/>
</dbReference>
<dbReference type="PANTHER" id="PTHR22748:SF27">
    <property type="entry name" value="DNA-(APURINIC OR APYRIMIDINIC SITE) ENDONUCLEASE 2"/>
    <property type="match status" value="1"/>
</dbReference>
<dbReference type="GO" id="GO:0003906">
    <property type="term" value="F:DNA-(apurinic or apyrimidinic site) endonuclease activity"/>
    <property type="evidence" value="ECO:0007669"/>
    <property type="project" value="TreeGrafter"/>
</dbReference>
<feature type="active site" description="Proton donor/acceptor" evidence="9">
    <location>
        <position position="194"/>
    </location>
</feature>
<feature type="domain" description="Endonuclease/exonuclease/phosphatase" evidence="13">
    <location>
        <begin position="69"/>
        <end position="273"/>
    </location>
</feature>
<evidence type="ECO:0000256" key="12">
    <source>
        <dbReference type="SAM" id="MobiDB-lite"/>
    </source>
</evidence>
<keyword evidence="7 10" id="KW-0460">Magnesium</keyword>
<evidence type="ECO:0000256" key="8">
    <source>
        <dbReference type="ARBA" id="ARBA00023204"/>
    </source>
</evidence>
<dbReference type="Pfam" id="PF03372">
    <property type="entry name" value="Exo_endo_phos"/>
    <property type="match status" value="1"/>
</dbReference>
<feature type="binding site" evidence="10">
    <location>
        <position position="283"/>
    </location>
    <ligand>
        <name>Mg(2+)</name>
        <dbReference type="ChEBI" id="CHEBI:18420"/>
        <label>1</label>
    </ligand>
</feature>
<dbReference type="InterPro" id="IPR036691">
    <property type="entry name" value="Endo/exonu/phosph_ase_sf"/>
</dbReference>
<dbReference type="GO" id="GO:0006284">
    <property type="term" value="P:base-excision repair"/>
    <property type="evidence" value="ECO:0007669"/>
    <property type="project" value="TreeGrafter"/>
</dbReference>
<feature type="binding site" evidence="10">
    <location>
        <position position="282"/>
    </location>
    <ligand>
        <name>Mg(2+)</name>
        <dbReference type="ChEBI" id="CHEBI:18420"/>
        <label>1</label>
    </ligand>
</feature>
<feature type="binding site" evidence="10">
    <location>
        <position position="196"/>
    </location>
    <ligand>
        <name>Mg(2+)</name>
        <dbReference type="ChEBI" id="CHEBI:18420"/>
        <label>1</label>
    </ligand>
</feature>
<dbReference type="GO" id="GO:0008311">
    <property type="term" value="F:double-stranded DNA 3'-5' DNA exonuclease activity"/>
    <property type="evidence" value="ECO:0007669"/>
    <property type="project" value="UniProtKB-EC"/>
</dbReference>
<feature type="site" description="Transition state stabilizer" evidence="11">
    <location>
        <position position="196"/>
    </location>
</feature>
<feature type="active site" description="Proton acceptor" evidence="9">
    <location>
        <position position="283"/>
    </location>
</feature>
<dbReference type="InterPro" id="IPR004808">
    <property type="entry name" value="AP_endonuc_1"/>
</dbReference>
<evidence type="ECO:0000256" key="11">
    <source>
        <dbReference type="PIRSR" id="PIRSR604808-3"/>
    </source>
</evidence>
<dbReference type="Gene3D" id="3.60.10.10">
    <property type="entry name" value="Endonuclease/exonuclease/phosphatase"/>
    <property type="match status" value="1"/>
</dbReference>
<keyword evidence="15" id="KW-1185">Reference proteome</keyword>
<comment type="similarity">
    <text evidence="2">Belongs to the DNA repair enzymes AP/ExoA family.</text>
</comment>
<dbReference type="PANTHER" id="PTHR22748">
    <property type="entry name" value="AP ENDONUCLEASE"/>
    <property type="match status" value="1"/>
</dbReference>
<protein>
    <recommendedName>
        <fullName evidence="3">exodeoxyribonuclease III</fullName>
        <ecNumber evidence="3">3.1.11.2</ecNumber>
    </recommendedName>
</protein>
<organism evidence="14 15">
    <name type="scientific">Naja naja</name>
    <name type="common">Indian cobra</name>
    <dbReference type="NCBI Taxonomy" id="35670"/>
    <lineage>
        <taxon>Eukaryota</taxon>
        <taxon>Metazoa</taxon>
        <taxon>Chordata</taxon>
        <taxon>Craniata</taxon>
        <taxon>Vertebrata</taxon>
        <taxon>Euteleostomi</taxon>
        <taxon>Lepidosauria</taxon>
        <taxon>Squamata</taxon>
        <taxon>Bifurcata</taxon>
        <taxon>Unidentata</taxon>
        <taxon>Episquamata</taxon>
        <taxon>Toxicofera</taxon>
        <taxon>Serpentes</taxon>
        <taxon>Colubroidea</taxon>
        <taxon>Elapidae</taxon>
        <taxon>Elapinae</taxon>
        <taxon>Naja</taxon>
    </lineage>
</organism>
<dbReference type="AlphaFoldDB" id="A0A8C7E2H6"/>
<evidence type="ECO:0000256" key="2">
    <source>
        <dbReference type="ARBA" id="ARBA00007092"/>
    </source>
</evidence>
<keyword evidence="8" id="KW-0234">DNA repair</keyword>
<reference evidence="14" key="1">
    <citation type="submission" date="2025-08" db="UniProtKB">
        <authorList>
            <consortium name="Ensembl"/>
        </authorList>
    </citation>
    <scope>IDENTIFICATION</scope>
</reference>
<dbReference type="Ensembl" id="ENSNNAT00000019950.1">
    <property type="protein sequence ID" value="ENSNNAP00000019000.1"/>
    <property type="gene ID" value="ENSNNAG00000012715.1"/>
</dbReference>
<dbReference type="SUPFAM" id="SSF56219">
    <property type="entry name" value="DNase I-like"/>
    <property type="match status" value="1"/>
</dbReference>
<name>A0A8C7E2H6_NAJNA</name>
<evidence type="ECO:0000256" key="3">
    <source>
        <dbReference type="ARBA" id="ARBA00012115"/>
    </source>
</evidence>
<feature type="binding site" evidence="10">
    <location>
        <position position="93"/>
    </location>
    <ligand>
        <name>Mg(2+)</name>
        <dbReference type="ChEBI" id="CHEBI:18420"/>
        <label>1</label>
    </ligand>
</feature>
<dbReference type="GO" id="GO:0005634">
    <property type="term" value="C:nucleus"/>
    <property type="evidence" value="ECO:0007669"/>
    <property type="project" value="TreeGrafter"/>
</dbReference>
<comment type="cofactor">
    <cofactor evidence="10">
        <name>Mg(2+)</name>
        <dbReference type="ChEBI" id="CHEBI:18420"/>
    </cofactor>
    <cofactor evidence="10">
        <name>Mn(2+)</name>
        <dbReference type="ChEBI" id="CHEBI:29035"/>
    </cofactor>
    <text evidence="10">Probably binds two magnesium or manganese ions per subunit.</text>
</comment>
<evidence type="ECO:0000256" key="1">
    <source>
        <dbReference type="ARBA" id="ARBA00000493"/>
    </source>
</evidence>